<sequence>MLPAMPLPRPLFPVHWVAVAATLVWGAHSPVAAQSVERGAALYAAHCSSCHSPDQHGDGPAHRGVVGRRAGALKDFDYSPALRASKLLWTRATLKAWLTDPEALIPGQGMDYQLDDAQGREDVVAYLATLKRLPAPTTAAR</sequence>
<evidence type="ECO:0000256" key="2">
    <source>
        <dbReference type="ARBA" id="ARBA00022617"/>
    </source>
</evidence>
<dbReference type="PROSITE" id="PS51007">
    <property type="entry name" value="CYTC"/>
    <property type="match status" value="1"/>
</dbReference>
<dbReference type="SUPFAM" id="SSF46626">
    <property type="entry name" value="Cytochrome c"/>
    <property type="match status" value="1"/>
</dbReference>
<dbReference type="Gene3D" id="1.10.760.10">
    <property type="entry name" value="Cytochrome c-like domain"/>
    <property type="match status" value="1"/>
</dbReference>
<name>A0A561XNF9_ACIDE</name>
<evidence type="ECO:0000256" key="3">
    <source>
        <dbReference type="ARBA" id="ARBA00022723"/>
    </source>
</evidence>
<dbReference type="EMBL" id="VJWE01000013">
    <property type="protein sequence ID" value="TWG37645.1"/>
    <property type="molecule type" value="Genomic_DNA"/>
</dbReference>
<dbReference type="InterPro" id="IPR009056">
    <property type="entry name" value="Cyt_c-like_dom"/>
</dbReference>
<dbReference type="GO" id="GO:0046872">
    <property type="term" value="F:metal ion binding"/>
    <property type="evidence" value="ECO:0007669"/>
    <property type="project" value="UniProtKB-KW"/>
</dbReference>
<evidence type="ECO:0000313" key="9">
    <source>
        <dbReference type="Proteomes" id="UP000321485"/>
    </source>
</evidence>
<evidence type="ECO:0000313" key="8">
    <source>
        <dbReference type="EMBL" id="TWG37645.1"/>
    </source>
</evidence>
<evidence type="ECO:0000256" key="1">
    <source>
        <dbReference type="ARBA" id="ARBA00022448"/>
    </source>
</evidence>
<gene>
    <name evidence="8" type="ORF">ATF69_2693</name>
</gene>
<protein>
    <submittedName>
        <fullName evidence="8">Cytochrome c</fullName>
    </submittedName>
</protein>
<dbReference type="Pfam" id="PF00034">
    <property type="entry name" value="Cytochrom_C"/>
    <property type="match status" value="1"/>
</dbReference>
<organism evidence="8 9">
    <name type="scientific">Acidovorax delafieldii</name>
    <name type="common">Pseudomonas delafieldii</name>
    <dbReference type="NCBI Taxonomy" id="47920"/>
    <lineage>
        <taxon>Bacteria</taxon>
        <taxon>Pseudomonadati</taxon>
        <taxon>Pseudomonadota</taxon>
        <taxon>Betaproteobacteria</taxon>
        <taxon>Burkholderiales</taxon>
        <taxon>Comamonadaceae</taxon>
        <taxon>Acidovorax</taxon>
    </lineage>
</organism>
<keyword evidence="3 6" id="KW-0479">Metal-binding</keyword>
<dbReference type="GO" id="GO:0020037">
    <property type="term" value="F:heme binding"/>
    <property type="evidence" value="ECO:0007669"/>
    <property type="project" value="InterPro"/>
</dbReference>
<keyword evidence="4" id="KW-0249">Electron transport</keyword>
<keyword evidence="5 6" id="KW-0408">Iron</keyword>
<dbReference type="AlphaFoldDB" id="A0A561XNF9"/>
<evidence type="ECO:0000256" key="4">
    <source>
        <dbReference type="ARBA" id="ARBA00022982"/>
    </source>
</evidence>
<accession>A0A561XNF9</accession>
<keyword evidence="2 6" id="KW-0349">Heme</keyword>
<evidence type="ECO:0000256" key="6">
    <source>
        <dbReference type="PROSITE-ProRule" id="PRU00433"/>
    </source>
</evidence>
<evidence type="ECO:0000259" key="7">
    <source>
        <dbReference type="PROSITE" id="PS51007"/>
    </source>
</evidence>
<dbReference type="PRINTS" id="PR00604">
    <property type="entry name" value="CYTCHRMECIAB"/>
</dbReference>
<dbReference type="GO" id="GO:0009055">
    <property type="term" value="F:electron transfer activity"/>
    <property type="evidence" value="ECO:0007669"/>
    <property type="project" value="InterPro"/>
</dbReference>
<reference evidence="8 9" key="1">
    <citation type="journal article" date="2015" name="Stand. Genomic Sci.">
        <title>Genomic Encyclopedia of Bacterial and Archaeal Type Strains, Phase III: the genomes of soil and plant-associated and newly described type strains.</title>
        <authorList>
            <person name="Whitman W.B."/>
            <person name="Woyke T."/>
            <person name="Klenk H.P."/>
            <person name="Zhou Y."/>
            <person name="Lilburn T.G."/>
            <person name="Beck B.J."/>
            <person name="De Vos P."/>
            <person name="Vandamme P."/>
            <person name="Eisen J.A."/>
            <person name="Garrity G."/>
            <person name="Hugenholtz P."/>
            <person name="Kyrpides N.C."/>
        </authorList>
    </citation>
    <scope>NUCLEOTIDE SEQUENCE [LARGE SCALE GENOMIC DNA]</scope>
    <source>
        <strain evidence="8 9">DSM 64</strain>
    </source>
</reference>
<proteinExistence type="predicted"/>
<dbReference type="Proteomes" id="UP000321485">
    <property type="component" value="Unassembled WGS sequence"/>
</dbReference>
<keyword evidence="1" id="KW-0813">Transport</keyword>
<feature type="domain" description="Cytochrome c" evidence="7">
    <location>
        <begin position="34"/>
        <end position="131"/>
    </location>
</feature>
<evidence type="ECO:0000256" key="5">
    <source>
        <dbReference type="ARBA" id="ARBA00023004"/>
    </source>
</evidence>
<dbReference type="InterPro" id="IPR036909">
    <property type="entry name" value="Cyt_c-like_dom_sf"/>
</dbReference>
<dbReference type="InterPro" id="IPR002327">
    <property type="entry name" value="Cyt_c_1A/1B"/>
</dbReference>
<comment type="caution">
    <text evidence="8">The sequence shown here is derived from an EMBL/GenBank/DDBJ whole genome shotgun (WGS) entry which is preliminary data.</text>
</comment>
<dbReference type="PANTHER" id="PTHR11961">
    <property type="entry name" value="CYTOCHROME C"/>
    <property type="match status" value="1"/>
</dbReference>